<keyword evidence="1" id="KW-0732">Signal</keyword>
<organism evidence="2 3">
    <name type="scientific">Penicillium camemberti (strain FM 013)</name>
    <dbReference type="NCBI Taxonomy" id="1429867"/>
    <lineage>
        <taxon>Eukaryota</taxon>
        <taxon>Fungi</taxon>
        <taxon>Dikarya</taxon>
        <taxon>Ascomycota</taxon>
        <taxon>Pezizomycotina</taxon>
        <taxon>Eurotiomycetes</taxon>
        <taxon>Eurotiomycetidae</taxon>
        <taxon>Eurotiales</taxon>
        <taxon>Aspergillaceae</taxon>
        <taxon>Penicillium</taxon>
    </lineage>
</organism>
<evidence type="ECO:0000313" key="2">
    <source>
        <dbReference type="EMBL" id="CRL24979.1"/>
    </source>
</evidence>
<dbReference type="AlphaFoldDB" id="A0A0G4PF60"/>
<protein>
    <submittedName>
        <fullName evidence="2">Str. FM013</fullName>
    </submittedName>
</protein>
<gene>
    <name evidence="2" type="ORF">PCAMFM013_S013g000222</name>
</gene>
<sequence length="52" mass="5802">MVTWSLYCGLIALIFWSALFDDSMTQSHVNLYQIADQGPPNRTPSANPDFPA</sequence>
<reference evidence="2 3" key="1">
    <citation type="journal article" date="2014" name="Nat. Commun.">
        <title>Multiple recent horizontal transfers of a large genomic region in cheese making fungi.</title>
        <authorList>
            <person name="Cheeseman K."/>
            <person name="Ropars J."/>
            <person name="Renault P."/>
            <person name="Dupont J."/>
            <person name="Gouzy J."/>
            <person name="Branca A."/>
            <person name="Abraham A.L."/>
            <person name="Ceppi M."/>
            <person name="Conseiller E."/>
            <person name="Debuchy R."/>
            <person name="Malagnac F."/>
            <person name="Goarin A."/>
            <person name="Silar P."/>
            <person name="Lacoste S."/>
            <person name="Sallet E."/>
            <person name="Bensimon A."/>
            <person name="Giraud T."/>
            <person name="Brygoo Y."/>
        </authorList>
    </citation>
    <scope>NUCLEOTIDE SEQUENCE [LARGE SCALE GENOMIC DNA]</scope>
    <source>
        <strain evidence="3">FM 013</strain>
    </source>
</reference>
<proteinExistence type="predicted"/>
<name>A0A0G4PF60_PENC3</name>
<evidence type="ECO:0000256" key="1">
    <source>
        <dbReference type="SAM" id="SignalP"/>
    </source>
</evidence>
<keyword evidence="3" id="KW-1185">Reference proteome</keyword>
<feature type="chain" id="PRO_5005195285" evidence="1">
    <location>
        <begin position="21"/>
        <end position="52"/>
    </location>
</feature>
<dbReference type="Proteomes" id="UP000053732">
    <property type="component" value="Unassembled WGS sequence"/>
</dbReference>
<feature type="signal peptide" evidence="1">
    <location>
        <begin position="1"/>
        <end position="20"/>
    </location>
</feature>
<dbReference type="EMBL" id="HG793146">
    <property type="protein sequence ID" value="CRL24979.1"/>
    <property type="molecule type" value="Genomic_DNA"/>
</dbReference>
<evidence type="ECO:0000313" key="3">
    <source>
        <dbReference type="Proteomes" id="UP000053732"/>
    </source>
</evidence>
<accession>A0A0G4PF60</accession>